<dbReference type="InterPro" id="IPR001478">
    <property type="entry name" value="PDZ"/>
</dbReference>
<evidence type="ECO:0000313" key="5">
    <source>
        <dbReference type="Proteomes" id="UP000694390"/>
    </source>
</evidence>
<keyword evidence="5" id="KW-1185">Reference proteome</keyword>
<dbReference type="OrthoDB" id="447516at2759"/>
<dbReference type="SUPFAM" id="SSF50156">
    <property type="entry name" value="PDZ domain-like"/>
    <property type="match status" value="1"/>
</dbReference>
<name>A0A8C4VLY3_9SAUR</name>
<accession>A0A8C4VLY3</accession>
<evidence type="ECO:0000313" key="4">
    <source>
        <dbReference type="Ensembl" id="ENSGEVP00005003082.1"/>
    </source>
</evidence>
<reference evidence="4" key="1">
    <citation type="submission" date="2025-08" db="UniProtKB">
        <authorList>
            <consortium name="Ensembl"/>
        </authorList>
    </citation>
    <scope>IDENTIFICATION</scope>
</reference>
<dbReference type="SMART" id="SM00228">
    <property type="entry name" value="PDZ"/>
    <property type="match status" value="1"/>
</dbReference>
<dbReference type="InterPro" id="IPR052082">
    <property type="entry name" value="Myelin_sheath_structural"/>
</dbReference>
<dbReference type="PANTHER" id="PTHR23348">
    <property type="entry name" value="PERIAXIN/AHNAK"/>
    <property type="match status" value="1"/>
</dbReference>
<feature type="domain" description="PDZ" evidence="3">
    <location>
        <begin position="10"/>
        <end position="77"/>
    </location>
</feature>
<dbReference type="GeneTree" id="ENSGT00940000163336"/>
<dbReference type="CDD" id="cd00136">
    <property type="entry name" value="PDZ_canonical"/>
    <property type="match status" value="1"/>
</dbReference>
<dbReference type="Ensembl" id="ENSGEVT00005003224.1">
    <property type="protein sequence ID" value="ENSGEVP00005003082.1"/>
    <property type="gene ID" value="ENSGEVG00005002247.1"/>
</dbReference>
<dbReference type="AlphaFoldDB" id="A0A8C4VLY3"/>
<evidence type="ECO:0000256" key="2">
    <source>
        <dbReference type="ARBA" id="ARBA00023242"/>
    </source>
</evidence>
<comment type="subcellular location">
    <subcellularLocation>
        <location evidence="1">Nucleus</location>
    </subcellularLocation>
</comment>
<dbReference type="FunFam" id="2.30.42.10:FF:000225">
    <property type="entry name" value="AHNAK2 isoform 1"/>
    <property type="match status" value="1"/>
</dbReference>
<dbReference type="Pfam" id="PF00595">
    <property type="entry name" value="PDZ"/>
    <property type="match status" value="1"/>
</dbReference>
<proteinExistence type="predicted"/>
<dbReference type="PROSITE" id="PS50106">
    <property type="entry name" value="PDZ"/>
    <property type="match status" value="1"/>
</dbReference>
<evidence type="ECO:0000259" key="3">
    <source>
        <dbReference type="PROSITE" id="PS50106"/>
    </source>
</evidence>
<dbReference type="GO" id="GO:0005634">
    <property type="term" value="C:nucleus"/>
    <property type="evidence" value="ECO:0007669"/>
    <property type="project" value="UniProtKB-SubCell"/>
</dbReference>
<sequence>MESRCSESMEVTLKTEVESGASGFSVTGGGNEGIFVKQVLKGSPASKIFSLREGDQLLSATIFFDNIKYEDALKILQYSEPYKVQFSLKRKLAGKEELEKIHSTKQSLEIKTMTPTKKDKIRKEDVSMETPEILTVQYRKESKFKMPKFSMPSFGWSTTKETGGGVADVEASLKEPQVTMPSAREEGEITVSGPAIQAPSVELDIGTSAGKDGEKGKIKMPDVKLPTVKLPKVKAPQVQVSLPKVETDISLPKSQSEIKEVGFEVKVPDMESCIEVETGKAEATGMKIHMPKVKMPSIGFSKPEIKAPKGDMDVTLHKVDVTLPTSDVSLQEADLKAASVPADVKISAPGVKIPKIEGSIQLKSPGIEVKQPSPEIAVEEPEGKAASLEGKIQMPKFEKPKFEVSLPKGNVLEGEISLPKMEADIPKPKVKGQAEVNIQGPEATAKVVQIEGEIKVTDKDTSGRVADVEASLKEPQVTMPSARAEGEITVSGPAIQAPSVELEIGTSAGTDDERGKIKMPDLKLPCVKLPEVKAPQVQVSLRKAEADISLPKSQAEIKDGRFEVKVPDMESRIEVETRKTEAAGIKIHMPKVKMPSLGFSKPEIKAPKGDVDVTISKVDVTLPTSDVSLQEADLKAASVPTDVKISAPGVKMPKIEGSIQLTGPGMEAKEKLAEFAVERTAEKAASLERQIQMPTFEKPTYGVSLPKGKGPEGEISLPKMEADIPKPKVKGQVGAIGVETPTLAVEADVPHVDTEVSGWKIQMPSLKMPKMPKADIQAPKVDITLPSVDVSLPKAEVDIQGPEATAKVFKMPKFSMPSFGWSTTKETSGRVADVEASLKEPQVTMPSARAEGEITVSGPAIQAPSVELEIGTSAGTDDERGKIKMPDLKLPCVKFEVKVPDMESRIEVETGKTEAAGIKIHMPKVKMPSLGFSKPEIKAPKGDVDVTISKVDVTLPTSDVSLQEADLKAASVPTDVKISAPGVKMPKIEGSIQLTGPGMEAKEPLAEFAVERTAEKAASLERQIQMPTFEKPTYGVSLPKGKGPEGEISLPKMEADIPKPKVKGQVGAIGVETPTLAVEADAKVDIKGPETTAKAVEIEGEIKVTDKDAKGKERKFKMPTFGMPSFGWSTSKETSGGVADVEASLKEPQVKMPSARAEGEITVSGPAIQAPSVELEIGTSAGKDGEKGKIKMPDVKLPSAKLPEVKAPQVQVSLPKVEADISLPKSQAEIKEAGFEVKVPDTESRIEVETGKTEAAGMKIHLPKVKMPSIGFS</sequence>
<protein>
    <recommendedName>
        <fullName evidence="3">PDZ domain-containing protein</fullName>
    </recommendedName>
</protein>
<organism evidence="4 5">
    <name type="scientific">Gopherus evgoodei</name>
    <name type="common">Goodes thornscrub tortoise</name>
    <dbReference type="NCBI Taxonomy" id="1825980"/>
    <lineage>
        <taxon>Eukaryota</taxon>
        <taxon>Metazoa</taxon>
        <taxon>Chordata</taxon>
        <taxon>Craniata</taxon>
        <taxon>Vertebrata</taxon>
        <taxon>Euteleostomi</taxon>
        <taxon>Archelosauria</taxon>
        <taxon>Testudinata</taxon>
        <taxon>Testudines</taxon>
        <taxon>Cryptodira</taxon>
        <taxon>Durocryptodira</taxon>
        <taxon>Testudinoidea</taxon>
        <taxon>Testudinidae</taxon>
        <taxon>Gopherus</taxon>
    </lineage>
</organism>
<dbReference type="GO" id="GO:0043484">
    <property type="term" value="P:regulation of RNA splicing"/>
    <property type="evidence" value="ECO:0007669"/>
    <property type="project" value="TreeGrafter"/>
</dbReference>
<gene>
    <name evidence="4" type="primary">LOC115650021</name>
</gene>
<dbReference type="PANTHER" id="PTHR23348:SF37">
    <property type="entry name" value="PROTEIN AHNAK2"/>
    <property type="match status" value="1"/>
</dbReference>
<dbReference type="InterPro" id="IPR036034">
    <property type="entry name" value="PDZ_sf"/>
</dbReference>
<dbReference type="GO" id="GO:0043034">
    <property type="term" value="C:costamere"/>
    <property type="evidence" value="ECO:0007669"/>
    <property type="project" value="TreeGrafter"/>
</dbReference>
<dbReference type="Proteomes" id="UP000694390">
    <property type="component" value="Unassembled WGS sequence"/>
</dbReference>
<reference evidence="4" key="2">
    <citation type="submission" date="2025-09" db="UniProtKB">
        <authorList>
            <consortium name="Ensembl"/>
        </authorList>
    </citation>
    <scope>IDENTIFICATION</scope>
</reference>
<keyword evidence="2" id="KW-0539">Nucleus</keyword>
<evidence type="ECO:0000256" key="1">
    <source>
        <dbReference type="ARBA" id="ARBA00004123"/>
    </source>
</evidence>
<dbReference type="Gene3D" id="2.30.42.10">
    <property type="match status" value="1"/>
</dbReference>